<gene>
    <name evidence="3" type="ORF">R5R35_003682</name>
</gene>
<feature type="region of interest" description="Disordered" evidence="1">
    <location>
        <begin position="14"/>
        <end position="49"/>
    </location>
</feature>
<name>A0AAN9V8A7_9ORTH</name>
<organism evidence="3 4">
    <name type="scientific">Gryllus longicercus</name>
    <dbReference type="NCBI Taxonomy" id="2509291"/>
    <lineage>
        <taxon>Eukaryota</taxon>
        <taxon>Metazoa</taxon>
        <taxon>Ecdysozoa</taxon>
        <taxon>Arthropoda</taxon>
        <taxon>Hexapoda</taxon>
        <taxon>Insecta</taxon>
        <taxon>Pterygota</taxon>
        <taxon>Neoptera</taxon>
        <taxon>Polyneoptera</taxon>
        <taxon>Orthoptera</taxon>
        <taxon>Ensifera</taxon>
        <taxon>Gryllidea</taxon>
        <taxon>Grylloidea</taxon>
        <taxon>Gryllidae</taxon>
        <taxon>Gryllinae</taxon>
        <taxon>Gryllus</taxon>
    </lineage>
</organism>
<keyword evidence="2" id="KW-1133">Transmembrane helix</keyword>
<evidence type="ECO:0000256" key="1">
    <source>
        <dbReference type="SAM" id="MobiDB-lite"/>
    </source>
</evidence>
<evidence type="ECO:0000313" key="4">
    <source>
        <dbReference type="Proteomes" id="UP001378592"/>
    </source>
</evidence>
<dbReference type="AlphaFoldDB" id="A0AAN9V8A7"/>
<protein>
    <submittedName>
        <fullName evidence="3">Uncharacterized protein</fullName>
    </submittedName>
</protein>
<keyword evidence="4" id="KW-1185">Reference proteome</keyword>
<accession>A0AAN9V8A7</accession>
<keyword evidence="2" id="KW-0812">Transmembrane</keyword>
<feature type="compositionally biased region" description="Pro residues" evidence="1">
    <location>
        <begin position="24"/>
        <end position="43"/>
    </location>
</feature>
<dbReference type="EMBL" id="JAZDUA010000642">
    <property type="protein sequence ID" value="KAK7790332.1"/>
    <property type="molecule type" value="Genomic_DNA"/>
</dbReference>
<reference evidence="3 4" key="1">
    <citation type="submission" date="2024-03" db="EMBL/GenBank/DDBJ databases">
        <title>The genome assembly and annotation of the cricket Gryllus longicercus Weissman &amp; Gray.</title>
        <authorList>
            <person name="Szrajer S."/>
            <person name="Gray D."/>
            <person name="Ylla G."/>
        </authorList>
    </citation>
    <scope>NUCLEOTIDE SEQUENCE [LARGE SCALE GENOMIC DNA]</scope>
    <source>
        <strain evidence="3">DAG 2021-001</strain>
        <tissue evidence="3">Whole body minus gut</tissue>
    </source>
</reference>
<dbReference type="Proteomes" id="UP001378592">
    <property type="component" value="Unassembled WGS sequence"/>
</dbReference>
<feature type="compositionally biased region" description="Basic residues" evidence="1">
    <location>
        <begin position="232"/>
        <end position="248"/>
    </location>
</feature>
<feature type="region of interest" description="Disordered" evidence="1">
    <location>
        <begin position="218"/>
        <end position="285"/>
    </location>
</feature>
<comment type="caution">
    <text evidence="3">The sequence shown here is derived from an EMBL/GenBank/DDBJ whole genome shotgun (WGS) entry which is preliminary data.</text>
</comment>
<evidence type="ECO:0000313" key="3">
    <source>
        <dbReference type="EMBL" id="KAK7790332.1"/>
    </source>
</evidence>
<evidence type="ECO:0000256" key="2">
    <source>
        <dbReference type="SAM" id="Phobius"/>
    </source>
</evidence>
<proteinExistence type="predicted"/>
<sequence length="427" mass="45137">MEAAEPNLPLFANYLEHPSRRLEPPPPPPPPPPWTQGDAPPPGSGHLGTRLFQQSVTMTAKMWPDGGGGTAAPSGGAGAGGWRWGAWRVPAEYLPLLVGTVCGGALLLLLLAAAVVWRCCVVPRRDKAYCARMAEELAARQRGGAPALPSHSAVFAAPKSGHWAYSSRLVGGPRPADPAVAAAVASAAAAAAAQGQAQGAGPPPPHWASRGAVPRSVAANATSAGADPHALAHAHAHHAHAHHARAHAQAHAQPMPRSASCGHGREPCCQQMPSTSGIDQRRRPVSQPIKFGPCDPVSSEIHCHHLPEISEFNAQSNQYASSSISYLLTVLDEVGTRGTEPTPGPATLKTRSLPAWVRSRSRPLSTEDDLAELYAKVNFSKKRKNRMRNDEAAIIALSKSRSQYLHKDTDSLVNNEAVIVYDERTAL</sequence>
<keyword evidence="2" id="KW-0472">Membrane</keyword>
<feature type="transmembrane region" description="Helical" evidence="2">
    <location>
        <begin position="93"/>
        <end position="117"/>
    </location>
</feature>